<evidence type="ECO:0000313" key="2">
    <source>
        <dbReference type="EMBL" id="PKB25743.1"/>
    </source>
</evidence>
<organism evidence="2 3">
    <name type="scientific">Novosphingobium kunmingense</name>
    <dbReference type="NCBI Taxonomy" id="1211806"/>
    <lineage>
        <taxon>Bacteria</taxon>
        <taxon>Pseudomonadati</taxon>
        <taxon>Pseudomonadota</taxon>
        <taxon>Alphaproteobacteria</taxon>
        <taxon>Sphingomonadales</taxon>
        <taxon>Sphingomonadaceae</taxon>
        <taxon>Novosphingobium</taxon>
    </lineage>
</organism>
<reference evidence="2 3" key="1">
    <citation type="submission" date="2017-11" db="EMBL/GenBank/DDBJ databases">
        <title>Genomic Encyclopedia of Type Strains, Phase III (KMG-III): the genomes of soil and plant-associated and newly described type strains.</title>
        <authorList>
            <person name="Whitman W."/>
        </authorList>
    </citation>
    <scope>NUCLEOTIDE SEQUENCE [LARGE SCALE GENOMIC DNA]</scope>
    <source>
        <strain evidence="2 3">CGMCC 1.12274</strain>
    </source>
</reference>
<protein>
    <submittedName>
        <fullName evidence="2">Uncharacterized protein</fullName>
    </submittedName>
</protein>
<comment type="caution">
    <text evidence="2">The sequence shown here is derived from an EMBL/GenBank/DDBJ whole genome shotgun (WGS) entry which is preliminary data.</text>
</comment>
<accession>A0A2N0I3J4</accession>
<evidence type="ECO:0000256" key="1">
    <source>
        <dbReference type="SAM" id="SignalP"/>
    </source>
</evidence>
<evidence type="ECO:0000313" key="3">
    <source>
        <dbReference type="Proteomes" id="UP000232587"/>
    </source>
</evidence>
<dbReference type="Proteomes" id="UP000232587">
    <property type="component" value="Unassembled WGS sequence"/>
</dbReference>
<keyword evidence="3" id="KW-1185">Reference proteome</keyword>
<proteinExistence type="predicted"/>
<feature type="chain" id="PRO_5014690023" evidence="1">
    <location>
        <begin position="24"/>
        <end position="203"/>
    </location>
</feature>
<dbReference type="RefSeq" id="WP_232730112.1">
    <property type="nucleotide sequence ID" value="NZ_PHUF01000002.1"/>
</dbReference>
<keyword evidence="1" id="KW-0732">Signal</keyword>
<sequence length="203" mass="21092">MHRMLAACAVLPFAFLSLGTASAATAQDDDKKPAPVTEQKVGADDVALTPLSDLNIKKTGIPPLLIAAQERPYALDGLSSCARLNAAVGDLNTLLGDDIDVPDSDGEKVDPGRVAQSVVGSLIPFRGLIRELSGANAQERKLQSAIIAGSTRRGFLKGMAQQKGCKGVARPATNGLVAFVDKGARRTADGTKIVARPVVQPTP</sequence>
<dbReference type="EMBL" id="PHUF01000002">
    <property type="protein sequence ID" value="PKB25743.1"/>
    <property type="molecule type" value="Genomic_DNA"/>
</dbReference>
<name>A0A2N0I3J4_9SPHN</name>
<gene>
    <name evidence="2" type="ORF">B0I00_0950</name>
</gene>
<feature type="signal peptide" evidence="1">
    <location>
        <begin position="1"/>
        <end position="23"/>
    </location>
</feature>
<dbReference type="AlphaFoldDB" id="A0A2N0I3J4"/>